<dbReference type="Pfam" id="PF08448">
    <property type="entry name" value="PAS_4"/>
    <property type="match status" value="2"/>
</dbReference>
<dbReference type="PRINTS" id="PR00344">
    <property type="entry name" value="BCTRLSENSOR"/>
</dbReference>
<dbReference type="SUPFAM" id="SSF47384">
    <property type="entry name" value="Homodimeric domain of signal transducing histidine kinase"/>
    <property type="match status" value="1"/>
</dbReference>
<dbReference type="PROSITE" id="PS50109">
    <property type="entry name" value="HIS_KIN"/>
    <property type="match status" value="1"/>
</dbReference>
<evidence type="ECO:0000256" key="2">
    <source>
        <dbReference type="ARBA" id="ARBA00012438"/>
    </source>
</evidence>
<dbReference type="GO" id="GO:0000155">
    <property type="term" value="F:phosphorelay sensor kinase activity"/>
    <property type="evidence" value="ECO:0007669"/>
    <property type="project" value="InterPro"/>
</dbReference>
<dbReference type="PANTHER" id="PTHR43065:SF42">
    <property type="entry name" value="TWO-COMPONENT SENSOR PPRA"/>
    <property type="match status" value="1"/>
</dbReference>
<dbReference type="OrthoDB" id="9792270at2"/>
<dbReference type="SUPFAM" id="SSF55874">
    <property type="entry name" value="ATPase domain of HSP90 chaperone/DNA topoisomerase II/histidine kinase"/>
    <property type="match status" value="1"/>
</dbReference>
<dbReference type="InterPro" id="IPR035965">
    <property type="entry name" value="PAS-like_dom_sf"/>
</dbReference>
<evidence type="ECO:0000256" key="4">
    <source>
        <dbReference type="ARBA" id="ARBA00022679"/>
    </source>
</evidence>
<dbReference type="SMART" id="SM00388">
    <property type="entry name" value="HisKA"/>
    <property type="match status" value="1"/>
</dbReference>
<dbReference type="Pfam" id="PF00512">
    <property type="entry name" value="HisKA"/>
    <property type="match status" value="1"/>
</dbReference>
<dbReference type="Gene3D" id="3.30.565.10">
    <property type="entry name" value="Histidine kinase-like ATPase, C-terminal domain"/>
    <property type="match status" value="1"/>
</dbReference>
<organism evidence="10 11">
    <name type="scientific">Rhodoferax koreensis</name>
    <dbReference type="NCBI Taxonomy" id="1842727"/>
    <lineage>
        <taxon>Bacteria</taxon>
        <taxon>Pseudomonadati</taxon>
        <taxon>Pseudomonadota</taxon>
        <taxon>Betaproteobacteria</taxon>
        <taxon>Burkholderiales</taxon>
        <taxon>Comamonadaceae</taxon>
        <taxon>Rhodoferax</taxon>
    </lineage>
</organism>
<dbReference type="InterPro" id="IPR003661">
    <property type="entry name" value="HisK_dim/P_dom"/>
</dbReference>
<dbReference type="NCBIfam" id="TIGR00229">
    <property type="entry name" value="sensory_box"/>
    <property type="match status" value="1"/>
</dbReference>
<accession>A0A1P8JQA4</accession>
<dbReference type="Pfam" id="PF00072">
    <property type="entry name" value="Response_reg"/>
    <property type="match status" value="1"/>
</dbReference>
<dbReference type="SUPFAM" id="SSF55781">
    <property type="entry name" value="GAF domain-like"/>
    <property type="match status" value="1"/>
</dbReference>
<dbReference type="Proteomes" id="UP000186609">
    <property type="component" value="Chromosome"/>
</dbReference>
<name>A0A1P8JQA4_9BURK</name>
<dbReference type="SUPFAM" id="SSF55785">
    <property type="entry name" value="PYP-like sensor domain (PAS domain)"/>
    <property type="match status" value="2"/>
</dbReference>
<evidence type="ECO:0000256" key="1">
    <source>
        <dbReference type="ARBA" id="ARBA00000085"/>
    </source>
</evidence>
<keyword evidence="11" id="KW-1185">Reference proteome</keyword>
<dbReference type="InterPro" id="IPR036890">
    <property type="entry name" value="HATPase_C_sf"/>
</dbReference>
<protein>
    <recommendedName>
        <fullName evidence="2">histidine kinase</fullName>
        <ecNumber evidence="2">2.7.13.3</ecNumber>
    </recommendedName>
</protein>
<feature type="coiled-coil region" evidence="7">
    <location>
        <begin position="462"/>
        <end position="493"/>
    </location>
</feature>
<dbReference type="Gene3D" id="3.30.450.20">
    <property type="entry name" value="PAS domain"/>
    <property type="match status" value="2"/>
</dbReference>
<dbReference type="EC" id="2.7.13.3" evidence="2"/>
<gene>
    <name evidence="10" type="ORF">RD110_00670</name>
</gene>
<dbReference type="KEGG" id="rhy:RD110_00670"/>
<dbReference type="Gene3D" id="1.10.287.130">
    <property type="match status" value="1"/>
</dbReference>
<dbReference type="Pfam" id="PF01590">
    <property type="entry name" value="GAF"/>
    <property type="match status" value="1"/>
</dbReference>
<evidence type="ECO:0000313" key="11">
    <source>
        <dbReference type="Proteomes" id="UP000186609"/>
    </source>
</evidence>
<keyword evidence="4" id="KW-0808">Transferase</keyword>
<dbReference type="InterPro" id="IPR000014">
    <property type="entry name" value="PAS"/>
</dbReference>
<evidence type="ECO:0000313" key="10">
    <source>
        <dbReference type="EMBL" id="APW35905.1"/>
    </source>
</evidence>
<dbReference type="SMART" id="SM00448">
    <property type="entry name" value="REC"/>
    <property type="match status" value="1"/>
</dbReference>
<dbReference type="SUPFAM" id="SSF52172">
    <property type="entry name" value="CheY-like"/>
    <property type="match status" value="1"/>
</dbReference>
<dbReference type="SMART" id="SM00387">
    <property type="entry name" value="HATPase_c"/>
    <property type="match status" value="1"/>
</dbReference>
<dbReference type="SMART" id="SM00091">
    <property type="entry name" value="PAS"/>
    <property type="match status" value="1"/>
</dbReference>
<dbReference type="Gene3D" id="3.30.450.40">
    <property type="match status" value="1"/>
</dbReference>
<feature type="domain" description="Response regulatory" evidence="9">
    <location>
        <begin position="756"/>
        <end position="873"/>
    </location>
</feature>
<reference evidence="10 11" key="1">
    <citation type="submission" date="2017-01" db="EMBL/GenBank/DDBJ databases">
        <authorList>
            <person name="Mah S.A."/>
            <person name="Swanson W.J."/>
            <person name="Moy G.W."/>
            <person name="Vacquier V.D."/>
        </authorList>
    </citation>
    <scope>NUCLEOTIDE SEQUENCE [LARGE SCALE GENOMIC DNA]</scope>
    <source>
        <strain evidence="10 11">DCY110</strain>
    </source>
</reference>
<feature type="modified residue" description="4-aspartylphosphate" evidence="6">
    <location>
        <position position="806"/>
    </location>
</feature>
<dbReference type="SMART" id="SM00065">
    <property type="entry name" value="GAF"/>
    <property type="match status" value="1"/>
</dbReference>
<dbReference type="PROSITE" id="PS50110">
    <property type="entry name" value="RESPONSE_REGULATORY"/>
    <property type="match status" value="1"/>
</dbReference>
<keyword evidence="7" id="KW-0175">Coiled coil</keyword>
<dbReference type="InterPro" id="IPR005467">
    <property type="entry name" value="His_kinase_dom"/>
</dbReference>
<keyword evidence="3 6" id="KW-0597">Phosphoprotein</keyword>
<feature type="domain" description="Histidine kinase" evidence="8">
    <location>
        <begin position="509"/>
        <end position="734"/>
    </location>
</feature>
<dbReference type="InterPro" id="IPR011006">
    <property type="entry name" value="CheY-like_superfamily"/>
</dbReference>
<evidence type="ECO:0000259" key="9">
    <source>
        <dbReference type="PROSITE" id="PS50110"/>
    </source>
</evidence>
<dbReference type="STRING" id="1842727.RD110_00670"/>
<evidence type="ECO:0000256" key="7">
    <source>
        <dbReference type="SAM" id="Coils"/>
    </source>
</evidence>
<dbReference type="InterPro" id="IPR013656">
    <property type="entry name" value="PAS_4"/>
</dbReference>
<dbReference type="PANTHER" id="PTHR43065">
    <property type="entry name" value="SENSOR HISTIDINE KINASE"/>
    <property type="match status" value="1"/>
</dbReference>
<dbReference type="InterPro" id="IPR003018">
    <property type="entry name" value="GAF"/>
</dbReference>
<dbReference type="InterPro" id="IPR029016">
    <property type="entry name" value="GAF-like_dom_sf"/>
</dbReference>
<sequence length="874" mass="94571">MPHVESESASLSFVQGGGELGGLIAAFDWQRTELGPIAVWPPHVTVATALMLRTAVPMVMLWGESGVMVYNDAYAKIAGGRHPQLLGSRVREGWPEVADFNDHVMKVGLAGGTLSYRDQHLILHRNGRAEPVWMNLDYSPLLDAEGVPAGVLAVVVETTAKVEAERLLGGERERLAQLFEQAPSFMAMLRGPQHRIELANPSYLRALDRADVIGRPLAEVLPESVEQGFVALLDEVYATGEAFSAEAFRFVLEAAPGAPRRETFSDFVAQPIRDRNGAVDGIFIEGVDVTSRVASDRLRERLASLADHLRDLSEPGEVVFAASQALGEALGASRVGYGRIDHDAETLHVERDWTAPGVESLAGVTRLRDYGAFIDSLKCDDFVAIGDVREDPRTQAAAAALEGRSTRAFINVPVVEHGRLVAVLFVNAAEVREWRLEQLAFVREVAERTWSALARTRGEAALRLSEARLREANETLEAKVEARGRELMEIEAKFRQAQKMEAIGQLTGGIAHDFNNMLHGIGTSLEILQRRLQLGKTEDNQRYIDMAQRAVQRAASLTQRLLAFSRRQALDPRPTDVNQLIAGLGDLVRSTVGPGIEVGTALEEGLWPTLIDAPQLENALLNLCINARDAMRDGGGRLVIGTANRRIDAEAAAQLDLPPGPYVCISVADTGCGMTPEVMARAFDPFFTTKPLGEGTGLGLSMVYGFVRQSGGQVRIASEPGQGTTMNLYLPWHAAAPDSPAGARNAPAPATARQEVILLIEDDAIIRTLLDEELTEAGYRVVVAESGPQGLAVLQSDQQLDLLISDVGLPGGLSGKQIAEAGRLVRPALKVLFITGYVEHVGTTGDSLLGPGMALITKPFEFVDLAQKVRKMLD</sequence>
<dbReference type="Gene3D" id="3.40.50.2300">
    <property type="match status" value="1"/>
</dbReference>
<evidence type="ECO:0000256" key="3">
    <source>
        <dbReference type="ARBA" id="ARBA00022553"/>
    </source>
</evidence>
<evidence type="ECO:0000259" key="8">
    <source>
        <dbReference type="PROSITE" id="PS50109"/>
    </source>
</evidence>
<comment type="catalytic activity">
    <reaction evidence="1">
        <text>ATP + protein L-histidine = ADP + protein N-phospho-L-histidine.</text>
        <dbReference type="EC" id="2.7.13.3"/>
    </reaction>
</comment>
<dbReference type="RefSeq" id="WP_076195740.1">
    <property type="nucleotide sequence ID" value="NZ_CP019236.1"/>
</dbReference>
<proteinExistence type="predicted"/>
<keyword evidence="5 10" id="KW-0418">Kinase</keyword>
<dbReference type="EMBL" id="CP019236">
    <property type="protein sequence ID" value="APW35905.1"/>
    <property type="molecule type" value="Genomic_DNA"/>
</dbReference>
<dbReference type="Pfam" id="PF02518">
    <property type="entry name" value="HATPase_c"/>
    <property type="match status" value="1"/>
</dbReference>
<evidence type="ECO:0000256" key="6">
    <source>
        <dbReference type="PROSITE-ProRule" id="PRU00169"/>
    </source>
</evidence>
<dbReference type="AlphaFoldDB" id="A0A1P8JQA4"/>
<dbReference type="InterPro" id="IPR036097">
    <property type="entry name" value="HisK_dim/P_sf"/>
</dbReference>
<evidence type="ECO:0000256" key="5">
    <source>
        <dbReference type="ARBA" id="ARBA00022777"/>
    </source>
</evidence>
<dbReference type="InterPro" id="IPR003594">
    <property type="entry name" value="HATPase_dom"/>
</dbReference>
<dbReference type="InterPro" id="IPR001789">
    <property type="entry name" value="Sig_transdc_resp-reg_receiver"/>
</dbReference>
<dbReference type="InterPro" id="IPR004358">
    <property type="entry name" value="Sig_transdc_His_kin-like_C"/>
</dbReference>